<dbReference type="Proteomes" id="UP000249458">
    <property type="component" value="Unassembled WGS sequence"/>
</dbReference>
<protein>
    <recommendedName>
        <fullName evidence="1">SidC N-terminal domain-containing protein</fullName>
    </recommendedName>
</protein>
<name>A0A364LL21_9GAMM</name>
<dbReference type="EMBL" id="MVJN01000003">
    <property type="protein sequence ID" value="RAP37422.1"/>
    <property type="molecule type" value="Genomic_DNA"/>
</dbReference>
<proteinExistence type="predicted"/>
<comment type="caution">
    <text evidence="2">The sequence shown here is derived from an EMBL/GenBank/DDBJ whole genome shotgun (WGS) entry which is preliminary data.</text>
</comment>
<evidence type="ECO:0000259" key="1">
    <source>
        <dbReference type="Pfam" id="PF18219"/>
    </source>
</evidence>
<accession>A0A364LL21</accession>
<gene>
    <name evidence="2" type="ORF">B1207_04410</name>
</gene>
<evidence type="ECO:0000313" key="2">
    <source>
        <dbReference type="EMBL" id="RAP37422.1"/>
    </source>
</evidence>
<feature type="domain" description="SidC N-terminal" evidence="1">
    <location>
        <begin position="4"/>
        <end position="461"/>
    </location>
</feature>
<dbReference type="RefSeq" id="WP_112218784.1">
    <property type="nucleotide sequence ID" value="NZ_MVJN01000003.1"/>
</dbReference>
<sequence>MDILFNEPTSARWFFVNPVTNIIHLLVPAVGGERAGTDNTCQTMMAMKTFFGKNAGEHAGALQEMELYRRALQQDIASISPQDQERRSIREQKQSRLQQIEKIIAALRVIQNTPEISQLNHVYPDYPPSVARLMEGSNLYSMLMPPVTDGYLYTKNRVFTVDRTRNDRFYGAMMLGFNNLVFGSQSPKEQVIRAAIRQLETFKTQQGRDPGFPEIQAILTSVMKEKTGLDVDFSSSPTGAPITPEMLTNIHLENNPSFRDTVEAWLDTCALELWSTLPISPFQSVNNPNLSDGKKKQTLAIMLQFLLAEVNIYARSKDLSQRNFGQVLDENSTLRNTLITSVTGTLAQGGSIEQAVLEFINHNRQAFGLNRTLNAAEQKEIVDYFRSDWATIKDSPHFDEFSIWVDKPGKFVVHQGAICVDFAEVINSGFRNTVSQADLAYFDQARADYQSVNGKLNHTNPSTLASYTIDETRLPGYLLELIANTDNHEALSAILLARTAVRNEGQLQPGPKVFETLSAETVQALKHSPNWPRLQNMIGSHITDPVTQTAFNAKFLGALQQINISNEQARALYTAVVKSRGPRAVTGYATTAELRQILTTLGIGDQLTIGFNIQNGFSVTVRGEAYDNLVSILNNYSDKIYITPEMARNFYLQVKERYGENSAQYQEMERLNNQGNLPPKIIMALSLLDINLVTNERNVPIIDFPPEGIDGYILQIANPQRNLQLIENIQQQQTTFHLTPDIARQLYEMVTSLERGNEIASLTNNPSPDKIRQTLDILEIPHGLIGFHGNNGYDIHLSPLARERLRMLISNNLSLTGGGGRGSRGRGQAYRAATIPLPMTPVTNAPGANQANLQNNLFRRQAPAAQPPVNPPAARAEPVLPPAAAPAPVNQISIEPVASFHATNLPANASRMDLNCPEPVLLAFRNLLRGEPILGCSFNNPYTNQVETLPSNADELTARHLQILARNESSNVTGIMNTALYQGKLSDNKIARLRCLVKATNGAGIVQVNAYGGYPHGNPIHTYPSPRRMIVVDQAGLQWQSDFRNTGGMFFYPDNPADTHLPNGFANWQAESFRDMYGYQRPAAPENYRQISWYGVSGKLDLNLVANAISAEFLQAWHAVVAQGDELNQGELVCLKFLKAGMGFFAHGVPAADKPYLEHARLQGILQALQTIAALPENQRAAAIGRIGRLELPFSGNVQGGAANPPGYRDTLEQIGRVVTQLGLQWGGTPTDDVFVERQGFINACTNCGDPHAMIGNEGGHASVDAAMASNANLDGLNAAYNPHLRLRPLLQGLALSHEISPETARALYTAVVNQNGPQAVTGYSSQQELERILTFLRFPEVHSIDSLEGNRFRVNFRAPAIGRLQNILQNYQNSMYVKPEAAVSLYLAVKDRYGEGSDEYRTMQSLNNQGGNPAKIQKALELLGITVDRIRFPAGGGNGYIFEASAENLQRLEAIPQQIPAPAAASPATTTTTTATTATAATVTPATTASVANQPTFFQPAPSSRPSATTDQVLSSNVVESLKVFMKQGARHMPRGSWAEIGTINGHPFEIGINRGGKYSLASSDYELSILENGDLELLSKNRRNANGRWQTVNDPEKIQVLNQFFRALPLNQLQQHFLLDSLQKLSALTSGSNFHRMSLRDACDRANIVYHDAMPRNAMLDISPRTRQPCIDIGTERIELEQNRLDFAVRSLNTTAITPSRTQQAIGQITDTLMVLRVAISTIPPEDTPATRIGNP</sequence>
<dbReference type="Pfam" id="PF18219">
    <property type="entry name" value="SidC_N"/>
    <property type="match status" value="1"/>
</dbReference>
<organism evidence="2 3">
    <name type="scientific">Legionella quinlivanii</name>
    <dbReference type="NCBI Taxonomy" id="45073"/>
    <lineage>
        <taxon>Bacteria</taxon>
        <taxon>Pseudomonadati</taxon>
        <taxon>Pseudomonadota</taxon>
        <taxon>Gammaproteobacteria</taxon>
        <taxon>Legionellales</taxon>
        <taxon>Legionellaceae</taxon>
        <taxon>Legionella</taxon>
    </lineage>
</organism>
<evidence type="ECO:0000313" key="3">
    <source>
        <dbReference type="Proteomes" id="UP000249458"/>
    </source>
</evidence>
<reference evidence="2 3" key="1">
    <citation type="submission" date="2017-02" db="EMBL/GenBank/DDBJ databases">
        <title>Legionella quilivanii strain from human: case report and whole genome sequencing analysis.</title>
        <authorList>
            <person name="Lalancette C."/>
            <person name="Leduc J.-M."/>
            <person name="Levesque S."/>
            <person name="Fournier E."/>
            <person name="Saoud J."/>
            <person name="Faucher S.P."/>
            <person name="Bernard K."/>
            <person name="Martineau C."/>
            <person name="Longtin J."/>
        </authorList>
    </citation>
    <scope>NUCLEOTIDE SEQUENCE [LARGE SCALE GENOMIC DNA]</scope>
    <source>
        <strain evidence="2 3">ID143958</strain>
    </source>
</reference>
<dbReference type="InterPro" id="IPR041264">
    <property type="entry name" value="SidC_N"/>
</dbReference>